<reference evidence="1 2" key="1">
    <citation type="journal article" date="2015" name="Nature">
        <title>rRNA introns, odd ribosomes, and small enigmatic genomes across a large radiation of phyla.</title>
        <authorList>
            <person name="Brown C.T."/>
            <person name="Hug L.A."/>
            <person name="Thomas B.C."/>
            <person name="Sharon I."/>
            <person name="Castelle C.J."/>
            <person name="Singh A."/>
            <person name="Wilkins M.J."/>
            <person name="Williams K.H."/>
            <person name="Banfield J.F."/>
        </authorList>
    </citation>
    <scope>NUCLEOTIDE SEQUENCE [LARGE SCALE GENOMIC DNA]</scope>
</reference>
<evidence type="ECO:0000313" key="1">
    <source>
        <dbReference type="EMBL" id="KKT20040.1"/>
    </source>
</evidence>
<dbReference type="AlphaFoldDB" id="A0A0G1FCM3"/>
<dbReference type="Proteomes" id="UP000034751">
    <property type="component" value="Unassembled WGS sequence"/>
</dbReference>
<evidence type="ECO:0000313" key="2">
    <source>
        <dbReference type="Proteomes" id="UP000034751"/>
    </source>
</evidence>
<dbReference type="EMBL" id="LCGS01000002">
    <property type="protein sequence ID" value="KKT20040.1"/>
    <property type="molecule type" value="Genomic_DNA"/>
</dbReference>
<organism evidence="1 2">
    <name type="scientific">Candidatus Nomurabacteria bacterium GW2011_GWB1_43_7</name>
    <dbReference type="NCBI Taxonomy" id="1618747"/>
    <lineage>
        <taxon>Bacteria</taxon>
        <taxon>Candidatus Nomuraibacteriota</taxon>
    </lineage>
</organism>
<sequence>MDKAPEEITVANLEVVVLPNGEVICLGKTVGWVDRLGKFLTPKTKEQK</sequence>
<gene>
    <name evidence="1" type="ORF">UW02_C0002G0032</name>
</gene>
<protein>
    <submittedName>
        <fullName evidence="1">Uncharacterized protein</fullName>
    </submittedName>
</protein>
<name>A0A0G1FCM3_9BACT</name>
<accession>A0A0G1FCM3</accession>
<proteinExistence type="predicted"/>
<comment type="caution">
    <text evidence="1">The sequence shown here is derived from an EMBL/GenBank/DDBJ whole genome shotgun (WGS) entry which is preliminary data.</text>
</comment>